<name>A0A9P6IPY8_9FUNG</name>
<gene>
    <name evidence="10" type="primary">ARO1_1</name>
    <name evidence="10" type="ORF">BGZ65_000631</name>
</gene>
<evidence type="ECO:0000256" key="6">
    <source>
        <dbReference type="ARBA" id="ARBA00022777"/>
    </source>
</evidence>
<dbReference type="OrthoDB" id="197068at2759"/>
<dbReference type="EMBL" id="JAAAHW010008999">
    <property type="protein sequence ID" value="KAF9943621.1"/>
    <property type="molecule type" value="Genomic_DNA"/>
</dbReference>
<keyword evidence="3" id="KW-0028">Amino-acid biosynthesis</keyword>
<dbReference type="SUPFAM" id="SSF52540">
    <property type="entry name" value="P-loop containing nucleoside triphosphate hydrolases"/>
    <property type="match status" value="1"/>
</dbReference>
<feature type="non-terminal residue" evidence="10">
    <location>
        <position position="181"/>
    </location>
</feature>
<keyword evidence="6" id="KW-0418">Kinase</keyword>
<dbReference type="GO" id="GO:0009423">
    <property type="term" value="P:chorismate biosynthetic process"/>
    <property type="evidence" value="ECO:0007669"/>
    <property type="project" value="TreeGrafter"/>
</dbReference>
<dbReference type="InterPro" id="IPR000623">
    <property type="entry name" value="Shikimate_kinase/TSH1"/>
</dbReference>
<protein>
    <recommendedName>
        <fullName evidence="2">shikimate kinase</fullName>
        <ecNumber evidence="2">2.7.1.71</ecNumber>
    </recommendedName>
</protein>
<dbReference type="InterPro" id="IPR023000">
    <property type="entry name" value="Shikimate_kinase_CS"/>
</dbReference>
<dbReference type="PANTHER" id="PTHR21090">
    <property type="entry name" value="AROM/DEHYDROQUINATE SYNTHASE"/>
    <property type="match status" value="1"/>
</dbReference>
<keyword evidence="5" id="KW-0547">Nucleotide-binding</keyword>
<keyword evidence="11" id="KW-1185">Reference proteome</keyword>
<dbReference type="EC" id="2.7.1.71" evidence="2"/>
<keyword evidence="7" id="KW-0067">ATP-binding</keyword>
<dbReference type="AlphaFoldDB" id="A0A9P6IPY8"/>
<keyword evidence="4" id="KW-0808">Transferase</keyword>
<evidence type="ECO:0000256" key="2">
    <source>
        <dbReference type="ARBA" id="ARBA00012154"/>
    </source>
</evidence>
<sequence>MSDATIVVIGMRGVGKTSMGRFAARVLKRPFEDVDHYLEKTLSTTIPDFINTHGWPTFREQETRMLTELLEKHPIGHVISCGGGIVETASSRDSLKKYIAEGGIVLHLVRSINEIEAYLNRDTTRPMYGESMRNVWARREGWYRECCNFEFVVAGQQLKGIETEDAREWALVESNFERLLR</sequence>
<dbReference type="Proteomes" id="UP000749646">
    <property type="component" value="Unassembled WGS sequence"/>
</dbReference>
<evidence type="ECO:0000256" key="7">
    <source>
        <dbReference type="ARBA" id="ARBA00022840"/>
    </source>
</evidence>
<evidence type="ECO:0000313" key="11">
    <source>
        <dbReference type="Proteomes" id="UP000749646"/>
    </source>
</evidence>
<dbReference type="GO" id="GO:0003866">
    <property type="term" value="F:3-phosphoshikimate 1-carboxyvinyltransferase activity"/>
    <property type="evidence" value="ECO:0007669"/>
    <property type="project" value="TreeGrafter"/>
</dbReference>
<dbReference type="GO" id="GO:0005524">
    <property type="term" value="F:ATP binding"/>
    <property type="evidence" value="ECO:0007669"/>
    <property type="project" value="UniProtKB-KW"/>
</dbReference>
<dbReference type="Pfam" id="PF01202">
    <property type="entry name" value="SKI"/>
    <property type="match status" value="1"/>
</dbReference>
<comment type="catalytic activity">
    <reaction evidence="9">
        <text>shikimate + ATP = 3-phosphoshikimate + ADP + H(+)</text>
        <dbReference type="Rhea" id="RHEA:13121"/>
        <dbReference type="ChEBI" id="CHEBI:15378"/>
        <dbReference type="ChEBI" id="CHEBI:30616"/>
        <dbReference type="ChEBI" id="CHEBI:36208"/>
        <dbReference type="ChEBI" id="CHEBI:145989"/>
        <dbReference type="ChEBI" id="CHEBI:456216"/>
        <dbReference type="EC" id="2.7.1.71"/>
    </reaction>
</comment>
<evidence type="ECO:0000256" key="8">
    <source>
        <dbReference type="ARBA" id="ARBA00023141"/>
    </source>
</evidence>
<evidence type="ECO:0000256" key="3">
    <source>
        <dbReference type="ARBA" id="ARBA00022605"/>
    </source>
</evidence>
<organism evidence="10 11">
    <name type="scientific">Modicella reniformis</name>
    <dbReference type="NCBI Taxonomy" id="1440133"/>
    <lineage>
        <taxon>Eukaryota</taxon>
        <taxon>Fungi</taxon>
        <taxon>Fungi incertae sedis</taxon>
        <taxon>Mucoromycota</taxon>
        <taxon>Mortierellomycotina</taxon>
        <taxon>Mortierellomycetes</taxon>
        <taxon>Mortierellales</taxon>
        <taxon>Mortierellaceae</taxon>
        <taxon>Modicella</taxon>
    </lineage>
</organism>
<proteinExistence type="inferred from homology"/>
<evidence type="ECO:0000256" key="1">
    <source>
        <dbReference type="ARBA" id="ARBA00004842"/>
    </source>
</evidence>
<dbReference type="InterPro" id="IPR027417">
    <property type="entry name" value="P-loop_NTPase"/>
</dbReference>
<evidence type="ECO:0000313" key="10">
    <source>
        <dbReference type="EMBL" id="KAF9943621.1"/>
    </source>
</evidence>
<keyword evidence="8" id="KW-0057">Aromatic amino acid biosynthesis</keyword>
<accession>A0A9P6IPY8</accession>
<reference evidence="10" key="1">
    <citation type="journal article" date="2020" name="Fungal Divers.">
        <title>Resolving the Mortierellaceae phylogeny through synthesis of multi-gene phylogenetics and phylogenomics.</title>
        <authorList>
            <person name="Vandepol N."/>
            <person name="Liber J."/>
            <person name="Desiro A."/>
            <person name="Na H."/>
            <person name="Kennedy M."/>
            <person name="Barry K."/>
            <person name="Grigoriev I.V."/>
            <person name="Miller A.N."/>
            <person name="O'Donnell K."/>
            <person name="Stajich J.E."/>
            <person name="Bonito G."/>
        </authorList>
    </citation>
    <scope>NUCLEOTIDE SEQUENCE</scope>
    <source>
        <strain evidence="10">MES-2147</strain>
    </source>
</reference>
<dbReference type="FunFam" id="3.40.50.300:FF:001256">
    <property type="entry name" value="Pentafunctional AROM polypeptide"/>
    <property type="match status" value="1"/>
</dbReference>
<dbReference type="PRINTS" id="PR01100">
    <property type="entry name" value="SHIKIMTKNASE"/>
</dbReference>
<dbReference type="InterPro" id="IPR031322">
    <property type="entry name" value="Shikimate/glucono_kinase"/>
</dbReference>
<dbReference type="HAMAP" id="MF_00109">
    <property type="entry name" value="Shikimate_kinase"/>
    <property type="match status" value="1"/>
</dbReference>
<dbReference type="GO" id="GO:0004765">
    <property type="term" value="F:shikimate kinase activity"/>
    <property type="evidence" value="ECO:0007669"/>
    <property type="project" value="UniProtKB-EC"/>
</dbReference>
<evidence type="ECO:0000256" key="9">
    <source>
        <dbReference type="ARBA" id="ARBA00048567"/>
    </source>
</evidence>
<dbReference type="CDD" id="cd00464">
    <property type="entry name" value="SK"/>
    <property type="match status" value="1"/>
</dbReference>
<dbReference type="PANTHER" id="PTHR21090:SF5">
    <property type="entry name" value="PENTAFUNCTIONAL AROM POLYPEPTIDE"/>
    <property type="match status" value="1"/>
</dbReference>
<dbReference type="GO" id="GO:0008652">
    <property type="term" value="P:amino acid biosynthetic process"/>
    <property type="evidence" value="ECO:0007669"/>
    <property type="project" value="UniProtKB-KW"/>
</dbReference>
<comment type="caution">
    <text evidence="10">The sequence shown here is derived from an EMBL/GenBank/DDBJ whole genome shotgun (WGS) entry which is preliminary data.</text>
</comment>
<dbReference type="Gene3D" id="3.40.50.300">
    <property type="entry name" value="P-loop containing nucleotide triphosphate hydrolases"/>
    <property type="match status" value="1"/>
</dbReference>
<comment type="pathway">
    <text evidence="1">Metabolic intermediate biosynthesis; chorismate biosynthesis; chorismate from D-erythrose 4-phosphate and phosphoenolpyruvate: step 5/7.</text>
</comment>
<evidence type="ECO:0000256" key="4">
    <source>
        <dbReference type="ARBA" id="ARBA00022679"/>
    </source>
</evidence>
<dbReference type="GO" id="GO:0009073">
    <property type="term" value="P:aromatic amino acid family biosynthetic process"/>
    <property type="evidence" value="ECO:0007669"/>
    <property type="project" value="UniProtKB-KW"/>
</dbReference>
<dbReference type="PROSITE" id="PS01128">
    <property type="entry name" value="SHIKIMATE_KINASE"/>
    <property type="match status" value="1"/>
</dbReference>
<evidence type="ECO:0000256" key="5">
    <source>
        <dbReference type="ARBA" id="ARBA00022741"/>
    </source>
</evidence>